<evidence type="ECO:0000256" key="1">
    <source>
        <dbReference type="ARBA" id="ARBA00023015"/>
    </source>
</evidence>
<proteinExistence type="predicted"/>
<dbReference type="Pfam" id="PF01388">
    <property type="entry name" value="ARID"/>
    <property type="match status" value="1"/>
</dbReference>
<feature type="compositionally biased region" description="Polar residues" evidence="4">
    <location>
        <begin position="148"/>
        <end position="179"/>
    </location>
</feature>
<evidence type="ECO:0000256" key="2">
    <source>
        <dbReference type="ARBA" id="ARBA00023163"/>
    </source>
</evidence>
<evidence type="ECO:0000313" key="6">
    <source>
        <dbReference type="EMBL" id="KAL1863100.1"/>
    </source>
</evidence>
<evidence type="ECO:0000256" key="3">
    <source>
        <dbReference type="ARBA" id="ARBA00023242"/>
    </source>
</evidence>
<feature type="compositionally biased region" description="Low complexity" evidence="4">
    <location>
        <begin position="224"/>
        <end position="233"/>
    </location>
</feature>
<keyword evidence="1" id="KW-0805">Transcription regulation</keyword>
<reference evidence="6 7" key="1">
    <citation type="journal article" date="2024" name="IMA Fungus">
        <title>IMA Genome - F19 : A genome assembly and annotation guide to empower mycologists, including annotated draft genome sequences of Ceratocystis pirilliformis, Diaporthe australafricana, Fusarium ophioides, Paecilomyces lecythidis, and Sporothrix stenoceras.</title>
        <authorList>
            <person name="Aylward J."/>
            <person name="Wilson A.M."/>
            <person name="Visagie C.M."/>
            <person name="Spraker J."/>
            <person name="Barnes I."/>
            <person name="Buitendag C."/>
            <person name="Ceriani C."/>
            <person name="Del Mar Angel L."/>
            <person name="du Plessis D."/>
            <person name="Fuchs T."/>
            <person name="Gasser K."/>
            <person name="Kramer D."/>
            <person name="Li W."/>
            <person name="Munsamy K."/>
            <person name="Piso A."/>
            <person name="Price J.L."/>
            <person name="Sonnekus B."/>
            <person name="Thomas C."/>
            <person name="van der Nest A."/>
            <person name="van Dijk A."/>
            <person name="van Heerden A."/>
            <person name="van Vuuren N."/>
            <person name="Yilmaz N."/>
            <person name="Duong T.A."/>
            <person name="van der Merwe N.A."/>
            <person name="Wingfield M.J."/>
            <person name="Wingfield B.D."/>
        </authorList>
    </citation>
    <scope>NUCLEOTIDE SEQUENCE [LARGE SCALE GENOMIC DNA]</scope>
    <source>
        <strain evidence="6 7">CMW 18300</strain>
    </source>
</reference>
<dbReference type="Gene3D" id="1.10.150.60">
    <property type="entry name" value="ARID DNA-binding domain"/>
    <property type="match status" value="1"/>
</dbReference>
<feature type="region of interest" description="Disordered" evidence="4">
    <location>
        <begin position="387"/>
        <end position="406"/>
    </location>
</feature>
<dbReference type="SMART" id="SM00501">
    <property type="entry name" value="BRIGHT"/>
    <property type="match status" value="1"/>
</dbReference>
<dbReference type="CDD" id="cd16871">
    <property type="entry name" value="ARID_Swi1p-like"/>
    <property type="match status" value="1"/>
</dbReference>
<dbReference type="EMBL" id="JAWRVE010000074">
    <property type="protein sequence ID" value="KAL1863100.1"/>
    <property type="molecule type" value="Genomic_DNA"/>
</dbReference>
<feature type="compositionally biased region" description="Low complexity" evidence="4">
    <location>
        <begin position="180"/>
        <end position="201"/>
    </location>
</feature>
<dbReference type="PANTHER" id="PTHR13964">
    <property type="entry name" value="RBP-RELATED"/>
    <property type="match status" value="1"/>
</dbReference>
<feature type="compositionally biased region" description="Low complexity" evidence="4">
    <location>
        <begin position="241"/>
        <end position="267"/>
    </location>
</feature>
<dbReference type="InterPro" id="IPR051232">
    <property type="entry name" value="ARID/SWI1_ChromRemod"/>
</dbReference>
<comment type="caution">
    <text evidence="6">The sequence shown here is derived from an EMBL/GenBank/DDBJ whole genome shotgun (WGS) entry which is preliminary data.</text>
</comment>
<dbReference type="InterPro" id="IPR001606">
    <property type="entry name" value="ARID_dom"/>
</dbReference>
<evidence type="ECO:0000256" key="4">
    <source>
        <dbReference type="SAM" id="MobiDB-lite"/>
    </source>
</evidence>
<dbReference type="SMART" id="SM01014">
    <property type="entry name" value="ARID"/>
    <property type="match status" value="1"/>
</dbReference>
<evidence type="ECO:0000259" key="5">
    <source>
        <dbReference type="PROSITE" id="PS51011"/>
    </source>
</evidence>
<feature type="compositionally biased region" description="Polar residues" evidence="4">
    <location>
        <begin position="68"/>
        <end position="84"/>
    </location>
</feature>
<feature type="compositionally biased region" description="Low complexity" evidence="4">
    <location>
        <begin position="499"/>
        <end position="525"/>
    </location>
</feature>
<accession>A0ABR3WK74</accession>
<protein>
    <recommendedName>
        <fullName evidence="5">ARID domain-containing protein</fullName>
    </recommendedName>
</protein>
<dbReference type="PROSITE" id="PS51011">
    <property type="entry name" value="ARID"/>
    <property type="match status" value="1"/>
</dbReference>
<dbReference type="InterPro" id="IPR036431">
    <property type="entry name" value="ARID_dom_sf"/>
</dbReference>
<gene>
    <name evidence="6" type="ORF">Daus18300_008092</name>
</gene>
<sequence>MSAWGMNEAAVPNHNGNNGFDPNAQAAASGMMDPSNFMANSGAATFNPAQFAQAQAHMMAMQQNGQMRNASPSFQNPMYQTNPVIPSKRPRPREDSIAGSSPRPNPGMLPTSRADTPQQPQFPNYPQGQQPGGVPQPNTGQPSPYPHLQTNGSANATPSPIMGSNQMRPGSVPQRVSTTSPHPFSPAAQQQFAPQASPIPSEHGGTPQPNPYMQQPGNFPPGFNPNYGNASPSPARPPSNPNAMPGQMMPQQMGQMQPGGMMQQPGQMGMGQMGQMQQQMAQMQGQMGQMGQMPNQMFAQGMPHQPRNQAEQQQMMMAQMQKMQMQRQQQMAQMQGQMPGQMQGQMHGQMPGQMPGQNMAQRNMMGRQQQMPNGQVPSNMNAAAMRPQQPGMGAPQQVQQRGHSSPDTFMKQLSMFMAQKQMPLNTNPVIGDRPIHLMQLFQAVNKAGGYNGVTGRNLWPQISMGLGLNPAQIPMAPQQLRNVYEQNLRPFEETWRSRQQQQHHQQQQQQQQQQQHQQQQHQQQHGAPNTPMAASHKQMSPGQAPPNMMQPGQHAGIQPVQMQSPMKPMHPVGAQPSVNGFQTPQPPPPQQPNSAQGHPRHTMSKSHQATPVHDEFPAPSPASKHGSMSLPGSAHPDGPGASAEPATMPFPAPLTKEPDEYIPCSRVPEPKTYGGFELEVTARLGMEYQYFKPDIPPPAHLGNIDLHALTKSLQCGILAEVRLALDTLATVTSPQGPLIGGPGLEIDLNRCEELLESLVECAEEQVELLVEHTEELSDEILISSYEDVSRSCRMENMAIRKLHPVGTDEYNLERAVDRLLCITTILRNLSFYPLNHGILADELLVKLLCDIIRYLGTRNTLLRTQADTLDFFKDVIILLSNVAHALEIQGREQAESLLQFILAFAPTPAPHLSDTGKLHFAPFEPVLHPYLPHAIDALAKLFARDEPNRTYYKSIFAADASNTPPSELITRTFALAISPLPDQHREVRATGLPSLVEARKPILMQGLLAGNIVASLAPDYDTCVTRTWLSSGNGFAQNLFRLVRELSAEFEQPRIKPPGQPRAQPKKDPDLLYIAVLGTSMLRQLAHKARDPNDPESIPPNVVPRTDKILKALEMRSPEFSKDGWLQHVVALGSLQI</sequence>
<keyword evidence="7" id="KW-1185">Reference proteome</keyword>
<organism evidence="6 7">
    <name type="scientific">Diaporthe australafricana</name>
    <dbReference type="NCBI Taxonomy" id="127596"/>
    <lineage>
        <taxon>Eukaryota</taxon>
        <taxon>Fungi</taxon>
        <taxon>Dikarya</taxon>
        <taxon>Ascomycota</taxon>
        <taxon>Pezizomycotina</taxon>
        <taxon>Sordariomycetes</taxon>
        <taxon>Sordariomycetidae</taxon>
        <taxon>Diaporthales</taxon>
        <taxon>Diaporthaceae</taxon>
        <taxon>Diaporthe</taxon>
    </lineage>
</organism>
<name>A0ABR3WK74_9PEZI</name>
<feature type="region of interest" description="Disordered" evidence="4">
    <location>
        <begin position="62"/>
        <end position="270"/>
    </location>
</feature>
<feature type="compositionally biased region" description="Polar residues" evidence="4">
    <location>
        <begin position="396"/>
        <end position="406"/>
    </location>
</feature>
<feature type="compositionally biased region" description="Low complexity" evidence="4">
    <location>
        <begin position="117"/>
        <end position="142"/>
    </location>
</feature>
<dbReference type="SUPFAM" id="SSF46774">
    <property type="entry name" value="ARID-like"/>
    <property type="match status" value="1"/>
</dbReference>
<dbReference type="Proteomes" id="UP001583177">
    <property type="component" value="Unassembled WGS sequence"/>
</dbReference>
<keyword evidence="2" id="KW-0804">Transcription</keyword>
<feature type="region of interest" description="Disordered" evidence="4">
    <location>
        <begin position="494"/>
        <end position="667"/>
    </location>
</feature>
<evidence type="ECO:0000313" key="7">
    <source>
        <dbReference type="Proteomes" id="UP001583177"/>
    </source>
</evidence>
<feature type="domain" description="ARID" evidence="5">
    <location>
        <begin position="403"/>
        <end position="496"/>
    </location>
</feature>
<dbReference type="PANTHER" id="PTHR13964:SF27">
    <property type="entry name" value="HAT-TRICK, ISOFORM D"/>
    <property type="match status" value="1"/>
</dbReference>
<keyword evidence="3" id="KW-0539">Nucleus</keyword>